<dbReference type="OrthoDB" id="10260248at2759"/>
<gene>
    <name evidence="2" type="ORF">SISSUDRAFT_685227</name>
</gene>
<dbReference type="InterPro" id="IPR024370">
    <property type="entry name" value="PBP_domain"/>
</dbReference>
<accession>A0A166I2A1</accession>
<name>A0A166I2A1_9AGAM</name>
<dbReference type="AlphaFoldDB" id="A0A166I2A1"/>
<dbReference type="EMBL" id="KV428008">
    <property type="protein sequence ID" value="KZT43317.1"/>
    <property type="molecule type" value="Genomic_DNA"/>
</dbReference>
<dbReference type="Pfam" id="PF12849">
    <property type="entry name" value="PBP_like_2"/>
    <property type="match status" value="1"/>
</dbReference>
<evidence type="ECO:0000259" key="1">
    <source>
        <dbReference type="Pfam" id="PF12849"/>
    </source>
</evidence>
<dbReference type="PANTHER" id="PTHR37945:SF1">
    <property type="entry name" value="EXTRACELLULAR TUNGSTATE BINDING PROTEIN"/>
    <property type="match status" value="1"/>
</dbReference>
<dbReference type="Gene3D" id="3.40.190.10">
    <property type="entry name" value="Periplasmic binding protein-like II"/>
    <property type="match status" value="2"/>
</dbReference>
<dbReference type="Proteomes" id="UP000076798">
    <property type="component" value="Unassembled WGS sequence"/>
</dbReference>
<evidence type="ECO:0000313" key="2">
    <source>
        <dbReference type="EMBL" id="KZT43317.1"/>
    </source>
</evidence>
<feature type="domain" description="PBP" evidence="1">
    <location>
        <begin position="82"/>
        <end position="297"/>
    </location>
</feature>
<evidence type="ECO:0000313" key="3">
    <source>
        <dbReference type="Proteomes" id="UP000076798"/>
    </source>
</evidence>
<dbReference type="PANTHER" id="PTHR37945">
    <property type="entry name" value="EXTRACELLULAR TUNGSTATE BINDING PROTEIN"/>
    <property type="match status" value="1"/>
</dbReference>
<dbReference type="SUPFAM" id="SSF53850">
    <property type="entry name" value="Periplasmic binding protein-like II"/>
    <property type="match status" value="1"/>
</dbReference>
<organism evidence="2 3">
    <name type="scientific">Sistotremastrum suecicum HHB10207 ss-3</name>
    <dbReference type="NCBI Taxonomy" id="1314776"/>
    <lineage>
        <taxon>Eukaryota</taxon>
        <taxon>Fungi</taxon>
        <taxon>Dikarya</taxon>
        <taxon>Basidiomycota</taxon>
        <taxon>Agaricomycotina</taxon>
        <taxon>Agaricomycetes</taxon>
        <taxon>Sistotremastrales</taxon>
        <taxon>Sistotremastraceae</taxon>
        <taxon>Sistotremastrum</taxon>
    </lineage>
</organism>
<dbReference type="STRING" id="1314776.A0A166I2A1"/>
<reference evidence="2 3" key="1">
    <citation type="journal article" date="2016" name="Mol. Biol. Evol.">
        <title>Comparative Genomics of Early-Diverging Mushroom-Forming Fungi Provides Insights into the Origins of Lignocellulose Decay Capabilities.</title>
        <authorList>
            <person name="Nagy L.G."/>
            <person name="Riley R."/>
            <person name="Tritt A."/>
            <person name="Adam C."/>
            <person name="Daum C."/>
            <person name="Floudas D."/>
            <person name="Sun H."/>
            <person name="Yadav J.S."/>
            <person name="Pangilinan J."/>
            <person name="Larsson K.H."/>
            <person name="Matsuura K."/>
            <person name="Barry K."/>
            <person name="Labutti K."/>
            <person name="Kuo R."/>
            <person name="Ohm R.A."/>
            <person name="Bhattacharya S.S."/>
            <person name="Shirouzu T."/>
            <person name="Yoshinaga Y."/>
            <person name="Martin F.M."/>
            <person name="Grigoriev I.V."/>
            <person name="Hibbett D.S."/>
        </authorList>
    </citation>
    <scope>NUCLEOTIDE SEQUENCE [LARGE SCALE GENOMIC DNA]</scope>
    <source>
        <strain evidence="2 3">HHB10207 ss-3</strain>
    </source>
</reference>
<dbReference type="InterPro" id="IPR052738">
    <property type="entry name" value="ABC-Tungstate_binding"/>
</dbReference>
<proteinExistence type="predicted"/>
<keyword evidence="3" id="KW-1185">Reference proteome</keyword>
<protein>
    <recommendedName>
        <fullName evidence="1">PBP domain-containing protein</fullName>
    </recommendedName>
</protein>
<sequence length="324" mass="36121">MAPVSRRPSPFDGDVHGSLHDLQLSSETPLTPQQEYGPSNAPLKLRIANGGAGQSGLIGALAVAFIDYVKKNASNRPPEHEKWLQRVREGDDFKVGWYLGDTTQSLEYIEHDLADIAVTYNEAAELQSIKDGFSLSRIYGFRDRFMLVGPRENPARLEENDDILTMFNKINKSGKQVPATSPPTRFLSRYDKSATNIKESSLFAMIGQVPWAYAYSTWYHQYARFPLEALKAASQLSEYTLTDYGTYLSSPEEVQNAVVEYKMSSGSADDLLLNPAHVLFGKAARENPHAILFMLWMHWAEGGQAIVATYAPHGKVLYLPAPDE</sequence>